<evidence type="ECO:0000256" key="2">
    <source>
        <dbReference type="ARBA" id="ARBA00022771"/>
    </source>
</evidence>
<organism evidence="8 9">
    <name type="scientific">Megaselia scalaris</name>
    <name type="common">Humpbacked fly</name>
    <name type="synonym">Phora scalaris</name>
    <dbReference type="NCBI Taxonomy" id="36166"/>
    <lineage>
        <taxon>Eukaryota</taxon>
        <taxon>Metazoa</taxon>
        <taxon>Ecdysozoa</taxon>
        <taxon>Arthropoda</taxon>
        <taxon>Hexapoda</taxon>
        <taxon>Insecta</taxon>
        <taxon>Pterygota</taxon>
        <taxon>Neoptera</taxon>
        <taxon>Endopterygota</taxon>
        <taxon>Diptera</taxon>
        <taxon>Brachycera</taxon>
        <taxon>Muscomorpha</taxon>
        <taxon>Platypezoidea</taxon>
        <taxon>Phoridae</taxon>
        <taxon>Megaseliini</taxon>
        <taxon>Megaselia</taxon>
    </lineage>
</organism>
<keyword evidence="3" id="KW-0862">Zinc</keyword>
<reference evidence="8" key="2">
    <citation type="submission" date="2015-06" db="UniProtKB">
        <authorList>
            <consortium name="EnsemblMetazoa"/>
        </authorList>
    </citation>
    <scope>IDENTIFICATION</scope>
</reference>
<evidence type="ECO:0000313" key="9">
    <source>
        <dbReference type="Proteomes" id="UP000015102"/>
    </source>
</evidence>
<dbReference type="Proteomes" id="UP000015102">
    <property type="component" value="Unassembled WGS sequence"/>
</dbReference>
<protein>
    <recommendedName>
        <fullName evidence="7">UBZ1-type domain-containing protein</fullName>
    </recommendedName>
</protein>
<dbReference type="InterPro" id="IPR009017">
    <property type="entry name" value="GFP"/>
</dbReference>
<dbReference type="HOGENOM" id="CLU_728759_0_0_1"/>
<name>T1GWI5_MEGSC</name>
<dbReference type="InterPro" id="IPR041641">
    <property type="entry name" value="CALCOCO1/2_Zn_UBZ1"/>
</dbReference>
<feature type="domain" description="UBZ1-type" evidence="7">
    <location>
        <begin position="272"/>
        <end position="298"/>
    </location>
</feature>
<evidence type="ECO:0000256" key="5">
    <source>
        <dbReference type="SAM" id="Coils"/>
    </source>
</evidence>
<dbReference type="EMBL" id="CAQQ02047874">
    <property type="status" value="NOT_ANNOTATED_CDS"/>
    <property type="molecule type" value="Genomic_DNA"/>
</dbReference>
<keyword evidence="4 5" id="KW-0175">Coiled coil</keyword>
<dbReference type="EnsemblMetazoa" id="MESCA008162-RA">
    <property type="protein sequence ID" value="MESCA008162-PA"/>
    <property type="gene ID" value="MESCA008162"/>
</dbReference>
<feature type="region of interest" description="Disordered" evidence="6">
    <location>
        <begin position="112"/>
        <end position="156"/>
    </location>
</feature>
<evidence type="ECO:0000256" key="3">
    <source>
        <dbReference type="ARBA" id="ARBA00022833"/>
    </source>
</evidence>
<evidence type="ECO:0000313" key="8">
    <source>
        <dbReference type="EnsemblMetazoa" id="MESCA008162-PA"/>
    </source>
</evidence>
<dbReference type="AlphaFoldDB" id="T1GWI5"/>
<keyword evidence="2" id="KW-0863">Zinc-finger</keyword>
<dbReference type="EMBL" id="CAQQ02047873">
    <property type="status" value="NOT_ANNOTATED_CDS"/>
    <property type="molecule type" value="Genomic_DNA"/>
</dbReference>
<sequence length="326" mass="37427">MSEGSSSQTDFSMASEFAIRVALQTVKERCVSLHQRLQLLEEENQVLRNQTESHDLRDSALGRSSSSLNKFEISEVERLKQKVSQLNSQNQRLNEHIKIISKENNQLWSRLSQMSKDRSISHSESSNSPRKTSEKESNLIRSRTFTQHSPNPNLRHTIVPFESIDGENSEEITDEQISNHISCLQDLKNIASTQQRELKNSLQLLQQKILTQSCQKCTNKPETVEENQQTSILPNVQIKDDKMAGPTKCTETESKDHFDVLAEKRKADESDRICPLCGQIFSQAVKFEDFVRHVEQHFIDEEERQSDSDISLETNFEFVTNTIGNF</sequence>
<keyword evidence="9" id="KW-1185">Reference proteome</keyword>
<dbReference type="Pfam" id="PF18112">
    <property type="entry name" value="Zn-C2H2_12"/>
    <property type="match status" value="1"/>
</dbReference>
<keyword evidence="1" id="KW-0479">Metal-binding</keyword>
<proteinExistence type="predicted"/>
<reference evidence="9" key="1">
    <citation type="submission" date="2013-02" db="EMBL/GenBank/DDBJ databases">
        <authorList>
            <person name="Hughes D."/>
        </authorList>
    </citation>
    <scope>NUCLEOTIDE SEQUENCE</scope>
    <source>
        <strain>Durham</strain>
        <strain evidence="9">NC isolate 2 -- Noor lab</strain>
    </source>
</reference>
<feature type="compositionally biased region" description="Polar residues" evidence="6">
    <location>
        <begin position="139"/>
        <end position="154"/>
    </location>
</feature>
<dbReference type="EMBL" id="CAQQ02047875">
    <property type="status" value="NOT_ANNOTATED_CDS"/>
    <property type="molecule type" value="Genomic_DNA"/>
</dbReference>
<accession>T1GWI5</accession>
<dbReference type="STRING" id="36166.T1GWI5"/>
<evidence type="ECO:0000256" key="6">
    <source>
        <dbReference type="SAM" id="MobiDB-lite"/>
    </source>
</evidence>
<evidence type="ECO:0000256" key="1">
    <source>
        <dbReference type="ARBA" id="ARBA00022723"/>
    </source>
</evidence>
<dbReference type="Gene3D" id="2.40.155.10">
    <property type="entry name" value="Green fluorescent protein"/>
    <property type="match status" value="1"/>
</dbReference>
<evidence type="ECO:0000256" key="4">
    <source>
        <dbReference type="ARBA" id="ARBA00023054"/>
    </source>
</evidence>
<dbReference type="GO" id="GO:0008270">
    <property type="term" value="F:zinc ion binding"/>
    <property type="evidence" value="ECO:0007669"/>
    <property type="project" value="UniProtKB-KW"/>
</dbReference>
<feature type="coiled-coil region" evidence="5">
    <location>
        <begin position="23"/>
        <end position="103"/>
    </location>
</feature>
<evidence type="ECO:0000259" key="7">
    <source>
        <dbReference type="Pfam" id="PF18112"/>
    </source>
</evidence>
<dbReference type="OMA" id="MRREAMK"/>